<evidence type="ECO:0000313" key="1">
    <source>
        <dbReference type="EMBL" id="EEE53185.1"/>
    </source>
</evidence>
<reference evidence="1" key="2">
    <citation type="submission" date="2008-12" db="EMBL/GenBank/DDBJ databases">
        <title>Improved gene annotation of the rice (Oryza sativa) genomes.</title>
        <authorList>
            <person name="Wang J."/>
            <person name="Li R."/>
            <person name="Fan W."/>
            <person name="Huang Q."/>
            <person name="Zhang J."/>
            <person name="Zhou Y."/>
            <person name="Hu Y."/>
            <person name="Zi S."/>
            <person name="Li J."/>
            <person name="Ni P."/>
            <person name="Zheng H."/>
            <person name="Zhang Y."/>
            <person name="Zhao M."/>
            <person name="Hao Q."/>
            <person name="McDermott J."/>
            <person name="Samudrala R."/>
            <person name="Kristiansen K."/>
            <person name="Wong G.K.-S."/>
        </authorList>
    </citation>
    <scope>NUCLEOTIDE SEQUENCE</scope>
</reference>
<dbReference type="Proteomes" id="UP000007752">
    <property type="component" value="Chromosome 12"/>
</dbReference>
<sequence>MLTTRAGGSSGLAWWRRGEGSTGEALSYSGDGGGGDDDYSLAMALELHEQGRSDLLDEGWKMEAVSASMGVMAPLLTKLATLLGDKCYKLKGVRKDIEFLRS</sequence>
<organism evidence="1">
    <name type="scientific">Oryza sativa subsp. japonica</name>
    <name type="common">Rice</name>
    <dbReference type="NCBI Taxonomy" id="39947"/>
    <lineage>
        <taxon>Eukaryota</taxon>
        <taxon>Viridiplantae</taxon>
        <taxon>Streptophyta</taxon>
        <taxon>Embryophyta</taxon>
        <taxon>Tracheophyta</taxon>
        <taxon>Spermatophyta</taxon>
        <taxon>Magnoliopsida</taxon>
        <taxon>Liliopsida</taxon>
        <taxon>Poales</taxon>
        <taxon>Poaceae</taxon>
        <taxon>BOP clade</taxon>
        <taxon>Oryzoideae</taxon>
        <taxon>Oryzeae</taxon>
        <taxon>Oryzinae</taxon>
        <taxon>Oryza</taxon>
        <taxon>Oryza sativa</taxon>
    </lineage>
</organism>
<reference evidence="1" key="1">
    <citation type="journal article" date="2005" name="PLoS Biol.">
        <title>The genomes of Oryza sativa: a history of duplications.</title>
        <authorList>
            <person name="Yu J."/>
            <person name="Wang J."/>
            <person name="Lin W."/>
            <person name="Li S."/>
            <person name="Li H."/>
            <person name="Zhou J."/>
            <person name="Ni P."/>
            <person name="Dong W."/>
            <person name="Hu S."/>
            <person name="Zeng C."/>
            <person name="Zhang J."/>
            <person name="Zhang Y."/>
            <person name="Li R."/>
            <person name="Xu Z."/>
            <person name="Li S."/>
            <person name="Li X."/>
            <person name="Zheng H."/>
            <person name="Cong L."/>
            <person name="Lin L."/>
            <person name="Yin J."/>
            <person name="Geng J."/>
            <person name="Li G."/>
            <person name="Shi J."/>
            <person name="Liu J."/>
            <person name="Lv H."/>
            <person name="Li J."/>
            <person name="Wang J."/>
            <person name="Deng Y."/>
            <person name="Ran L."/>
            <person name="Shi X."/>
            <person name="Wang X."/>
            <person name="Wu Q."/>
            <person name="Li C."/>
            <person name="Ren X."/>
            <person name="Wang J."/>
            <person name="Wang X."/>
            <person name="Li D."/>
            <person name="Liu D."/>
            <person name="Zhang X."/>
            <person name="Ji Z."/>
            <person name="Zhao W."/>
            <person name="Sun Y."/>
            <person name="Zhang Z."/>
            <person name="Bao J."/>
            <person name="Han Y."/>
            <person name="Dong L."/>
            <person name="Ji J."/>
            <person name="Chen P."/>
            <person name="Wu S."/>
            <person name="Liu J."/>
            <person name="Xiao Y."/>
            <person name="Bu D."/>
            <person name="Tan J."/>
            <person name="Yang L."/>
            <person name="Ye C."/>
            <person name="Zhang J."/>
            <person name="Xu J."/>
            <person name="Zhou Y."/>
            <person name="Yu Y."/>
            <person name="Zhang B."/>
            <person name="Zhuang S."/>
            <person name="Wei H."/>
            <person name="Liu B."/>
            <person name="Lei M."/>
            <person name="Yu H."/>
            <person name="Li Y."/>
            <person name="Xu H."/>
            <person name="Wei S."/>
            <person name="He X."/>
            <person name="Fang L."/>
            <person name="Zhang Z."/>
            <person name="Zhang Y."/>
            <person name="Huang X."/>
            <person name="Su Z."/>
            <person name="Tong W."/>
            <person name="Li J."/>
            <person name="Tong Z."/>
            <person name="Li S."/>
            <person name="Ye J."/>
            <person name="Wang L."/>
            <person name="Fang L."/>
            <person name="Lei T."/>
            <person name="Chen C."/>
            <person name="Chen H."/>
            <person name="Xu Z."/>
            <person name="Li H."/>
            <person name="Huang H."/>
            <person name="Zhang F."/>
            <person name="Xu H."/>
            <person name="Li N."/>
            <person name="Zhao C."/>
            <person name="Li S."/>
            <person name="Dong L."/>
            <person name="Huang Y."/>
            <person name="Li L."/>
            <person name="Xi Y."/>
            <person name="Qi Q."/>
            <person name="Li W."/>
            <person name="Zhang B."/>
            <person name="Hu W."/>
            <person name="Zhang Y."/>
            <person name="Tian X."/>
            <person name="Jiao Y."/>
            <person name="Liang X."/>
            <person name="Jin J."/>
            <person name="Gao L."/>
            <person name="Zheng W."/>
            <person name="Hao B."/>
            <person name="Liu S."/>
            <person name="Wang W."/>
            <person name="Yuan L."/>
            <person name="Cao M."/>
            <person name="McDermott J."/>
            <person name="Samudrala R."/>
            <person name="Wang J."/>
            <person name="Wong G.K."/>
            <person name="Yang H."/>
        </authorList>
    </citation>
    <scope>NUCLEOTIDE SEQUENCE [LARGE SCALE GENOMIC DNA]</scope>
</reference>
<dbReference type="AlphaFoldDB" id="B9GD28"/>
<name>B9GD28_ORYSJ</name>
<dbReference type="EMBL" id="CM000149">
    <property type="protein sequence ID" value="EEE53185.1"/>
    <property type="molecule type" value="Genomic_DNA"/>
</dbReference>
<protein>
    <submittedName>
        <fullName evidence="1">Uncharacterized protein</fullName>
    </submittedName>
</protein>
<accession>B9GD28</accession>
<proteinExistence type="predicted"/>
<gene>
    <name evidence="1" type="ORF">OsJ_36048</name>
</gene>